<dbReference type="GO" id="GO:0046872">
    <property type="term" value="F:metal ion binding"/>
    <property type="evidence" value="ECO:0007669"/>
    <property type="project" value="UniProtKB-KW"/>
</dbReference>
<comment type="similarity">
    <text evidence="6">Belongs to the peptidase M48 family.</text>
</comment>
<feature type="transmembrane region" description="Helical" evidence="7">
    <location>
        <begin position="106"/>
        <end position="128"/>
    </location>
</feature>
<protein>
    <recommendedName>
        <fullName evidence="8">Peptidase M48 domain-containing protein</fullName>
    </recommendedName>
</protein>
<keyword evidence="4 6" id="KW-0862">Zinc</keyword>
<dbReference type="PANTHER" id="PTHR22726:SF1">
    <property type="entry name" value="METALLOENDOPEPTIDASE OMA1, MITOCHONDRIAL"/>
    <property type="match status" value="1"/>
</dbReference>
<dbReference type="Proteomes" id="UP000283523">
    <property type="component" value="Unassembled WGS sequence"/>
</dbReference>
<evidence type="ECO:0000256" key="5">
    <source>
        <dbReference type="ARBA" id="ARBA00023049"/>
    </source>
</evidence>
<evidence type="ECO:0000259" key="8">
    <source>
        <dbReference type="Pfam" id="PF01435"/>
    </source>
</evidence>
<dbReference type="PANTHER" id="PTHR22726">
    <property type="entry name" value="METALLOENDOPEPTIDASE OMA1"/>
    <property type="match status" value="1"/>
</dbReference>
<evidence type="ECO:0000256" key="2">
    <source>
        <dbReference type="ARBA" id="ARBA00022723"/>
    </source>
</evidence>
<dbReference type="OrthoDB" id="9810445at2"/>
<keyword evidence="5 6" id="KW-0482">Metalloprotease</keyword>
<name>A0A418MHR2_9BACT</name>
<keyword evidence="7" id="KW-0812">Transmembrane</keyword>
<proteinExistence type="inferred from homology"/>
<dbReference type="GO" id="GO:0004222">
    <property type="term" value="F:metalloendopeptidase activity"/>
    <property type="evidence" value="ECO:0007669"/>
    <property type="project" value="InterPro"/>
</dbReference>
<feature type="domain" description="Peptidase M48" evidence="8">
    <location>
        <begin position="172"/>
        <end position="337"/>
    </location>
</feature>
<dbReference type="GO" id="GO:0051603">
    <property type="term" value="P:proteolysis involved in protein catabolic process"/>
    <property type="evidence" value="ECO:0007669"/>
    <property type="project" value="TreeGrafter"/>
</dbReference>
<evidence type="ECO:0000256" key="4">
    <source>
        <dbReference type="ARBA" id="ARBA00022833"/>
    </source>
</evidence>
<dbReference type="AlphaFoldDB" id="A0A418MHR2"/>
<evidence type="ECO:0000256" key="1">
    <source>
        <dbReference type="ARBA" id="ARBA00022670"/>
    </source>
</evidence>
<comment type="caution">
    <text evidence="9">The sequence shown here is derived from an EMBL/GenBank/DDBJ whole genome shotgun (WGS) entry which is preliminary data.</text>
</comment>
<keyword evidence="2" id="KW-0479">Metal-binding</keyword>
<keyword evidence="10" id="KW-1185">Reference proteome</keyword>
<reference evidence="9 10" key="1">
    <citation type="submission" date="2018-08" db="EMBL/GenBank/DDBJ databases">
        <title>Fibrisoma montanum sp. nov., isolated from Danxia mountain soil.</title>
        <authorList>
            <person name="Huang Y."/>
        </authorList>
    </citation>
    <scope>NUCLEOTIDE SEQUENCE [LARGE SCALE GENOMIC DNA]</scope>
    <source>
        <strain evidence="9 10">HYT19</strain>
    </source>
</reference>
<evidence type="ECO:0000313" key="10">
    <source>
        <dbReference type="Proteomes" id="UP000283523"/>
    </source>
</evidence>
<dbReference type="InterPro" id="IPR051156">
    <property type="entry name" value="Mito/Outer_Membr_Metalloprot"/>
</dbReference>
<dbReference type="EMBL" id="QXED01000001">
    <property type="protein sequence ID" value="RIV26967.1"/>
    <property type="molecule type" value="Genomic_DNA"/>
</dbReference>
<evidence type="ECO:0000256" key="3">
    <source>
        <dbReference type="ARBA" id="ARBA00022801"/>
    </source>
</evidence>
<accession>A0A418MHR2</accession>
<dbReference type="CDD" id="cd07332">
    <property type="entry name" value="M48C_Oma1_like"/>
    <property type="match status" value="1"/>
</dbReference>
<dbReference type="RefSeq" id="WP_119665821.1">
    <property type="nucleotide sequence ID" value="NZ_QXED01000001.1"/>
</dbReference>
<dbReference type="GO" id="GO:0016020">
    <property type="term" value="C:membrane"/>
    <property type="evidence" value="ECO:0007669"/>
    <property type="project" value="TreeGrafter"/>
</dbReference>
<organism evidence="9 10">
    <name type="scientific">Fibrisoma montanum</name>
    <dbReference type="NCBI Taxonomy" id="2305895"/>
    <lineage>
        <taxon>Bacteria</taxon>
        <taxon>Pseudomonadati</taxon>
        <taxon>Bacteroidota</taxon>
        <taxon>Cytophagia</taxon>
        <taxon>Cytophagales</taxon>
        <taxon>Spirosomataceae</taxon>
        <taxon>Fibrisoma</taxon>
    </lineage>
</organism>
<dbReference type="InterPro" id="IPR001915">
    <property type="entry name" value="Peptidase_M48"/>
</dbReference>
<keyword evidence="7" id="KW-1133">Transmembrane helix</keyword>
<evidence type="ECO:0000313" key="9">
    <source>
        <dbReference type="EMBL" id="RIV26967.1"/>
    </source>
</evidence>
<gene>
    <name evidence="9" type="ORF">DYU11_01205</name>
</gene>
<keyword evidence="7" id="KW-0472">Membrane</keyword>
<dbReference type="Gene3D" id="3.30.2010.10">
    <property type="entry name" value="Metalloproteases ('zincins'), catalytic domain"/>
    <property type="match status" value="1"/>
</dbReference>
<dbReference type="Pfam" id="PF01435">
    <property type="entry name" value="Peptidase_M48"/>
    <property type="match status" value="1"/>
</dbReference>
<keyword evidence="1 6" id="KW-0645">Protease</keyword>
<sequence>MDVEARLYAGRVSQAHTALVRRTDQLITIRYTDETGTERLVDWPVSATRLADWSPAGHTRLQFGPFPHQYLDIPTSTYGVFMQQGALQPKPVRPGFGLYAFMMSRVFMWLLVVGGGLAVAGWLLYAYAPPFLSLRAARLVPIEQEVSLGKIMSENLFRTNDFAVDSTRTEAINQYWRTTGIPTRFPVRIAVVRNREINAFAVPGGQVVVYSGILNRMQRHEELAALLAHEAAHIEQRHTLQQLIRSVLTWGSVSLLFGDVGGISAVLIDNADKLLSLSYSRQHETEADAFAVAELARSGIDPRGTTWLMAHLPTEGDVVPSMLRSHPQTAARVEATKTLVEQTPYQRVDKPELNRLWQSIK</sequence>
<comment type="cofactor">
    <cofactor evidence="6">
        <name>Zn(2+)</name>
        <dbReference type="ChEBI" id="CHEBI:29105"/>
    </cofactor>
    <text evidence="6">Binds 1 zinc ion per subunit.</text>
</comment>
<evidence type="ECO:0000256" key="6">
    <source>
        <dbReference type="RuleBase" id="RU003983"/>
    </source>
</evidence>
<keyword evidence="3 6" id="KW-0378">Hydrolase</keyword>
<evidence type="ECO:0000256" key="7">
    <source>
        <dbReference type="SAM" id="Phobius"/>
    </source>
</evidence>